<keyword evidence="1" id="KW-0282">Flagellum</keyword>
<dbReference type="AlphaFoldDB" id="A0A3P5WRT4"/>
<accession>A0A3P5WRT4</accession>
<name>A0A3P5WRT4_9RHOB</name>
<evidence type="ECO:0000313" key="2">
    <source>
        <dbReference type="Proteomes" id="UP000277498"/>
    </source>
</evidence>
<protein>
    <submittedName>
        <fullName evidence="1">Flagellar hook-associated protein FlgL</fullName>
    </submittedName>
</protein>
<dbReference type="Proteomes" id="UP000277498">
    <property type="component" value="Unassembled WGS sequence"/>
</dbReference>
<evidence type="ECO:0000313" key="1">
    <source>
        <dbReference type="EMBL" id="VDC21870.1"/>
    </source>
</evidence>
<dbReference type="EMBL" id="UXAW01000036">
    <property type="protein sequence ID" value="VDC21870.1"/>
    <property type="molecule type" value="Genomic_DNA"/>
</dbReference>
<dbReference type="SUPFAM" id="SSF64518">
    <property type="entry name" value="Phase 1 flagellin"/>
    <property type="match status" value="1"/>
</dbReference>
<keyword evidence="1" id="KW-0966">Cell projection</keyword>
<dbReference type="OrthoDB" id="7312911at2"/>
<sequence>MDRISSNPFLTPALVRQGADLRAKLQATTQEMATGKQADTGATLRGDFGRLAATDHALARISGYTAATSELTLTASAMQSALAMISQAAEQLGSNLLSTASGLSAPQLAAVTSSGMRDFETVIAALNTRVSERPVFGGVNSAVAPLPDAQSILGALETAIAGVATPEDISAAVDSWFAGAGYEALYTGGAPVGGIAVAAGETASLPFTALDPAIRETLAGFAKVALLDRGLLAGDHAARAAFALGAGVDLQSSSDARAVLAGRIGTTEEQLSRAQARNSAEKSALTLARTALIEADPYEATVRLEDLESRLDAFYTITARLSRLSLTEYLR</sequence>
<keyword evidence="1" id="KW-0969">Cilium</keyword>
<organism evidence="1 2">
    <name type="scientific">Pseudogemmobacter humi</name>
    <dbReference type="NCBI Taxonomy" id="2483812"/>
    <lineage>
        <taxon>Bacteria</taxon>
        <taxon>Pseudomonadati</taxon>
        <taxon>Pseudomonadota</taxon>
        <taxon>Alphaproteobacteria</taxon>
        <taxon>Rhodobacterales</taxon>
        <taxon>Paracoccaceae</taxon>
        <taxon>Pseudogemmobacter</taxon>
    </lineage>
</organism>
<dbReference type="RefSeq" id="WP_124085087.1">
    <property type="nucleotide sequence ID" value="NZ_UXAW01000036.1"/>
</dbReference>
<keyword evidence="2" id="KW-1185">Reference proteome</keyword>
<gene>
    <name evidence="1" type="ORF">XINFAN_00651</name>
</gene>
<proteinExistence type="predicted"/>
<reference evidence="1 2" key="1">
    <citation type="submission" date="2018-11" db="EMBL/GenBank/DDBJ databases">
        <authorList>
            <person name="Criscuolo A."/>
        </authorList>
    </citation>
    <scope>NUCLEOTIDE SEQUENCE [LARGE SCALE GENOMIC DNA]</scope>
    <source>
        <strain evidence="1">ACIP111625</strain>
    </source>
</reference>